<dbReference type="EMBL" id="QOCE01000012">
    <property type="protein sequence ID" value="RBW60065.1"/>
    <property type="molecule type" value="Genomic_DNA"/>
</dbReference>
<dbReference type="SUPFAM" id="SSF69118">
    <property type="entry name" value="AhpD-like"/>
    <property type="match status" value="1"/>
</dbReference>
<reference evidence="2 3" key="1">
    <citation type="submission" date="2018-07" db="EMBL/GenBank/DDBJ databases">
        <title>Modular assembly of carbohydrate-degrading microbial communities in the ocean.</title>
        <authorList>
            <person name="Enke T.N."/>
            <person name="Datta M.S."/>
            <person name="Schwartzman J.A."/>
            <person name="Cermak N."/>
            <person name="Schmitz D.A."/>
            <person name="Barrere J."/>
            <person name="Cordero O.X."/>
        </authorList>
    </citation>
    <scope>NUCLEOTIDE SEQUENCE [LARGE SCALE GENOMIC DNA]</scope>
    <source>
        <strain evidence="2 3">C3M10</strain>
    </source>
</reference>
<dbReference type="AlphaFoldDB" id="A0A366X9I9"/>
<gene>
    <name evidence="2" type="ORF">DS909_05435</name>
</gene>
<dbReference type="PANTHER" id="PTHR35446:SF3">
    <property type="entry name" value="CMD DOMAIN-CONTAINING PROTEIN"/>
    <property type="match status" value="1"/>
</dbReference>
<proteinExistence type="predicted"/>
<dbReference type="InterPro" id="IPR003779">
    <property type="entry name" value="CMD-like"/>
</dbReference>
<dbReference type="RefSeq" id="WP_113822429.1">
    <property type="nucleotide sequence ID" value="NZ_QOCE01000012.1"/>
</dbReference>
<evidence type="ECO:0000313" key="3">
    <source>
        <dbReference type="Proteomes" id="UP000252706"/>
    </source>
</evidence>
<dbReference type="Gene3D" id="1.20.1290.10">
    <property type="entry name" value="AhpD-like"/>
    <property type="match status" value="1"/>
</dbReference>
<feature type="domain" description="Carboxymuconolactone decarboxylase-like" evidence="1">
    <location>
        <begin position="41"/>
        <end position="101"/>
    </location>
</feature>
<accession>A0A366X9I9</accession>
<sequence>MTQTVIHTLETAPDAAKPLLEGSVKAFGSIPNLHGVMATSPALLESYKELSRLAMTTGFSPAERTVIWMTINVANTCHYCVPAHTGIALREKVDKDIIDALRDETPLNDAKLESLRTFTLALRDTHGRPASEDLVAFRAAGYDDRALQDLLVIFAQKVLSNYTNALFETPVDGMFKPFAWEPKAMAAE</sequence>
<evidence type="ECO:0000313" key="2">
    <source>
        <dbReference type="EMBL" id="RBW60065.1"/>
    </source>
</evidence>
<dbReference type="InterPro" id="IPR029032">
    <property type="entry name" value="AhpD-like"/>
</dbReference>
<dbReference type="GO" id="GO:0051920">
    <property type="term" value="F:peroxiredoxin activity"/>
    <property type="evidence" value="ECO:0007669"/>
    <property type="project" value="InterPro"/>
</dbReference>
<evidence type="ECO:0000259" key="1">
    <source>
        <dbReference type="Pfam" id="PF02627"/>
    </source>
</evidence>
<protein>
    <submittedName>
        <fullName evidence="2">Carboxymuconolactone decarboxylase family protein</fullName>
    </submittedName>
</protein>
<dbReference type="Pfam" id="PF02627">
    <property type="entry name" value="CMD"/>
    <property type="match status" value="1"/>
</dbReference>
<organism evidence="2 3">
    <name type="scientific">Phaeobacter gallaeciensis</name>
    <dbReference type="NCBI Taxonomy" id="60890"/>
    <lineage>
        <taxon>Bacteria</taxon>
        <taxon>Pseudomonadati</taxon>
        <taxon>Pseudomonadota</taxon>
        <taxon>Alphaproteobacteria</taxon>
        <taxon>Rhodobacterales</taxon>
        <taxon>Roseobacteraceae</taxon>
        <taxon>Phaeobacter</taxon>
    </lineage>
</organism>
<dbReference type="Proteomes" id="UP000252706">
    <property type="component" value="Unassembled WGS sequence"/>
</dbReference>
<comment type="caution">
    <text evidence="2">The sequence shown here is derived from an EMBL/GenBank/DDBJ whole genome shotgun (WGS) entry which is preliminary data.</text>
</comment>
<dbReference type="OrthoDB" id="9808310at2"/>
<name>A0A366X9I9_9RHOB</name>
<dbReference type="PANTHER" id="PTHR35446">
    <property type="entry name" value="SI:CH211-175M2.5"/>
    <property type="match status" value="1"/>
</dbReference>